<name>A0ABZ0EK16_9BURK</name>
<gene>
    <name evidence="1" type="ORF">RW095_32580</name>
</gene>
<organism evidence="1 2">
    <name type="scientific">Paraburkholderia kirstenboschensis</name>
    <dbReference type="NCBI Taxonomy" id="1245436"/>
    <lineage>
        <taxon>Bacteria</taxon>
        <taxon>Pseudomonadati</taxon>
        <taxon>Pseudomonadota</taxon>
        <taxon>Betaproteobacteria</taxon>
        <taxon>Burkholderiales</taxon>
        <taxon>Burkholderiaceae</taxon>
        <taxon>Paraburkholderia</taxon>
    </lineage>
</organism>
<protein>
    <submittedName>
        <fullName evidence="1">Uncharacterized protein</fullName>
    </submittedName>
</protein>
<dbReference type="Proteomes" id="UP001302652">
    <property type="component" value="Chromosome 1"/>
</dbReference>
<accession>A0ABZ0EK16</accession>
<reference evidence="1 2" key="1">
    <citation type="submission" date="2023-10" db="EMBL/GenBank/DDBJ databases">
        <title>Surface-active antibiotics is a multifunctional adaptation for post-fire microbes.</title>
        <authorList>
            <person name="Liu M.D."/>
            <person name="Du Y."/>
            <person name="Koupaei S.K."/>
            <person name="Kim N.R."/>
            <person name="Zhang W."/>
            <person name="Traxler M.F."/>
        </authorList>
    </citation>
    <scope>NUCLEOTIDE SEQUENCE [LARGE SCALE GENOMIC DNA]</scope>
    <source>
        <strain evidence="1 2">F3</strain>
    </source>
</reference>
<dbReference type="RefSeq" id="WP_317020045.1">
    <property type="nucleotide sequence ID" value="NZ_CP136513.1"/>
</dbReference>
<evidence type="ECO:0000313" key="2">
    <source>
        <dbReference type="Proteomes" id="UP001302652"/>
    </source>
</evidence>
<evidence type="ECO:0000313" key="1">
    <source>
        <dbReference type="EMBL" id="WOD17539.1"/>
    </source>
</evidence>
<proteinExistence type="predicted"/>
<dbReference type="EMBL" id="CP136513">
    <property type="protein sequence ID" value="WOD17539.1"/>
    <property type="molecule type" value="Genomic_DNA"/>
</dbReference>
<sequence>MQRVLPSRREFLLSAYAEHRETLLRLTEAAEPLSETPRRVGVYFAAPQA</sequence>
<keyword evidence="2" id="KW-1185">Reference proteome</keyword>